<accession>A0A0L8HM71</accession>
<dbReference type="GO" id="GO:0005892">
    <property type="term" value="C:acetylcholine-gated channel complex"/>
    <property type="evidence" value="ECO:0007669"/>
    <property type="project" value="InterPro"/>
</dbReference>
<feature type="signal peptide" evidence="2">
    <location>
        <begin position="1"/>
        <end position="24"/>
    </location>
</feature>
<keyword evidence="1" id="KW-0472">Membrane</keyword>
<keyword evidence="1" id="KW-0812">Transmembrane</keyword>
<dbReference type="OrthoDB" id="8062037at2759"/>
<evidence type="ECO:0000256" key="2">
    <source>
        <dbReference type="SAM" id="SignalP"/>
    </source>
</evidence>
<dbReference type="EMBL" id="KQ417796">
    <property type="protein sequence ID" value="KOF90234.1"/>
    <property type="molecule type" value="Genomic_DNA"/>
</dbReference>
<dbReference type="PANTHER" id="PTHR33748">
    <property type="entry name" value="PROTEIN CBG04600"/>
    <property type="match status" value="1"/>
</dbReference>
<protein>
    <recommendedName>
        <fullName evidence="4">TPM domain-containing protein</fullName>
    </recommendedName>
</protein>
<organism evidence="3">
    <name type="scientific">Octopus bimaculoides</name>
    <name type="common">California two-spotted octopus</name>
    <dbReference type="NCBI Taxonomy" id="37653"/>
    <lineage>
        <taxon>Eukaryota</taxon>
        <taxon>Metazoa</taxon>
        <taxon>Spiralia</taxon>
        <taxon>Lophotrochozoa</taxon>
        <taxon>Mollusca</taxon>
        <taxon>Cephalopoda</taxon>
        <taxon>Coleoidea</taxon>
        <taxon>Octopodiformes</taxon>
        <taxon>Octopoda</taxon>
        <taxon>Incirrata</taxon>
        <taxon>Octopodidae</taxon>
        <taxon>Octopus</taxon>
    </lineage>
</organism>
<dbReference type="OMA" id="ICFFSMY"/>
<proteinExistence type="predicted"/>
<feature type="chain" id="PRO_5005583875" description="TPM domain-containing protein" evidence="2">
    <location>
        <begin position="25"/>
        <end position="248"/>
    </location>
</feature>
<dbReference type="Gene3D" id="3.10.310.50">
    <property type="match status" value="1"/>
</dbReference>
<gene>
    <name evidence="3" type="ORF">OCBIM_22011501mg</name>
</gene>
<keyword evidence="1" id="KW-1133">Transmembrane helix</keyword>
<keyword evidence="2" id="KW-0732">Signal</keyword>
<evidence type="ECO:0000256" key="1">
    <source>
        <dbReference type="SAM" id="Phobius"/>
    </source>
</evidence>
<sequence>MPHSTMLLAHLGIYLILLPTFLSADIPVWRADNYPHPRNQYVLCKQNKPEWLCDPDGLLDNNAKDILNLVLEEMNVKYTLCPCSAWVCENNSGGYYTSVILAKKIETGSNTSQIAILNNAINFVSSLDQRWSFNEERCEEGIILFYSRDDNTLLTYSGKTARKVLTLELIKEITEKAGQHFLPDENISVGLLKMVGDIRQVLNNHYVPQSKHLGGEELIGSTIRPLPYIFLHLFLLVLSVTLFSFLGN</sequence>
<dbReference type="AlphaFoldDB" id="A0A0L8HM71"/>
<dbReference type="InterPro" id="IPR033438">
    <property type="entry name" value="MOLO1"/>
</dbReference>
<evidence type="ECO:0008006" key="4">
    <source>
        <dbReference type="Google" id="ProtNLM"/>
    </source>
</evidence>
<name>A0A0L8HM71_OCTBM</name>
<reference evidence="3" key="1">
    <citation type="submission" date="2015-07" db="EMBL/GenBank/DDBJ databases">
        <title>MeaNS - Measles Nucleotide Surveillance Program.</title>
        <authorList>
            <person name="Tran T."/>
            <person name="Druce J."/>
        </authorList>
    </citation>
    <scope>NUCLEOTIDE SEQUENCE</scope>
    <source>
        <strain evidence="3">UCB-OBI-ISO-001</strain>
        <tissue evidence="3">Gonad</tissue>
    </source>
</reference>
<dbReference type="PANTHER" id="PTHR33748:SF5">
    <property type="entry name" value="GROUND-LIKE DOMAIN-CONTAINING PROTEIN"/>
    <property type="match status" value="1"/>
</dbReference>
<feature type="transmembrane region" description="Helical" evidence="1">
    <location>
        <begin position="226"/>
        <end position="246"/>
    </location>
</feature>
<evidence type="ECO:0000313" key="3">
    <source>
        <dbReference type="EMBL" id="KOF90234.1"/>
    </source>
</evidence>
<dbReference type="Pfam" id="PF17175">
    <property type="entry name" value="MOLO1"/>
    <property type="match status" value="1"/>
</dbReference>
<dbReference type="KEGG" id="obi:106869845"/>